<proteinExistence type="predicted"/>
<reference evidence="1 2" key="1">
    <citation type="journal article" date="2015" name="Genome Announc.">
        <title>Draft Genome Sequence of Clostridium tyrobutyricum Strain DIVETGP, Isolated from Cow's Milk for Grana Padano Production.</title>
        <authorList>
            <person name="Soggiu A."/>
            <person name="Piras C."/>
            <person name="Gaiarsa S."/>
            <person name="Sassera D."/>
            <person name="Roncada P."/>
            <person name="Bendixen E."/>
            <person name="Brasca M."/>
            <person name="Bonizzi L."/>
        </authorList>
    </citation>
    <scope>NUCLEOTIDE SEQUENCE [LARGE SCALE GENOMIC DNA]</scope>
    <source>
        <strain evidence="1 2">DIVETGP</strain>
    </source>
</reference>
<dbReference type="OrthoDB" id="2047841at2"/>
<comment type="caution">
    <text evidence="1">The sequence shown here is derived from an EMBL/GenBank/DDBJ whole genome shotgun (WGS) entry which is preliminary data.</text>
</comment>
<keyword evidence="2" id="KW-1185">Reference proteome</keyword>
<dbReference type="Proteomes" id="UP000019482">
    <property type="component" value="Unassembled WGS sequence"/>
</dbReference>
<dbReference type="NCBIfam" id="NF041287">
    <property type="entry name" value="lipo_GerS_rel"/>
    <property type="match status" value="1"/>
</dbReference>
<dbReference type="GeneID" id="29418542"/>
<sequence length="206" mass="24274">MYKKLLSIFIMCFAVIFVFVSCGKKIKNTEEIINYLKDLDSYSCNVNIRIENDKQKINYTGKQLYNKKYGKRFELGKDRLFIYKQNKIFASDLSSGSNYNIDEDFDSLFKFCFIDEYVSLIYTNERVDNSFKNIYNEKYQVISLDIPGNNKNMCKAELYINAVSSVPRFLMIYNSNGEKMVNVEYTDFKSNIELKKDIFDIGTVYK</sequence>
<dbReference type="PIRSF" id="PIRSF033729">
    <property type="entry name" value="UCP033729"/>
    <property type="match status" value="1"/>
</dbReference>
<evidence type="ECO:0000313" key="1">
    <source>
        <dbReference type="EMBL" id="CDL90916.1"/>
    </source>
</evidence>
<dbReference type="EMBL" id="CBXI010000013">
    <property type="protein sequence ID" value="CDL90916.1"/>
    <property type="molecule type" value="Genomic_DNA"/>
</dbReference>
<dbReference type="PROSITE" id="PS51257">
    <property type="entry name" value="PROKAR_LIPOPROTEIN"/>
    <property type="match status" value="1"/>
</dbReference>
<organism evidence="1 2">
    <name type="scientific">Clostridium tyrobutyricum DIVETGP</name>
    <dbReference type="NCBI Taxonomy" id="1408889"/>
    <lineage>
        <taxon>Bacteria</taxon>
        <taxon>Bacillati</taxon>
        <taxon>Bacillota</taxon>
        <taxon>Clostridia</taxon>
        <taxon>Eubacteriales</taxon>
        <taxon>Clostridiaceae</taxon>
        <taxon>Clostridium</taxon>
    </lineage>
</organism>
<accession>W6N422</accession>
<evidence type="ECO:0000313" key="2">
    <source>
        <dbReference type="Proteomes" id="UP000019482"/>
    </source>
</evidence>
<protein>
    <submittedName>
        <fullName evidence="1">Membrane associated protein</fullName>
    </submittedName>
</protein>
<dbReference type="InterPro" id="IPR014584">
    <property type="entry name" value="UCP033729"/>
</dbReference>
<dbReference type="AlphaFoldDB" id="W6N422"/>
<dbReference type="RefSeq" id="WP_017753270.1">
    <property type="nucleotide sequence ID" value="NZ_CBXI010000013.1"/>
</dbReference>
<name>W6N422_CLOTY</name>
<gene>
    <name evidence="1" type="ORF">CTDIVETGP_0986</name>
</gene>